<organism evidence="3">
    <name type="scientific">Micromonas pusilla (strain CCMP1545)</name>
    <name type="common">Picoplanktonic green alga</name>
    <dbReference type="NCBI Taxonomy" id="564608"/>
    <lineage>
        <taxon>Eukaryota</taxon>
        <taxon>Viridiplantae</taxon>
        <taxon>Chlorophyta</taxon>
        <taxon>Mamiellophyceae</taxon>
        <taxon>Mamiellales</taxon>
        <taxon>Mamiellaceae</taxon>
        <taxon>Micromonas</taxon>
    </lineage>
</organism>
<dbReference type="Proteomes" id="UP000001876">
    <property type="component" value="Unassembled WGS sequence"/>
</dbReference>
<feature type="chain" id="PRO_5002910601" evidence="1">
    <location>
        <begin position="26"/>
        <end position="219"/>
    </location>
</feature>
<dbReference type="RefSeq" id="XP_003058145.1">
    <property type="nucleotide sequence ID" value="XM_003058099.1"/>
</dbReference>
<sequence>MRAKQKTTLFLAACALLVAVGTVATAPTRRDGVSPLARRSRSLLIEVPGVYPVFGFLPYDPASLSSWLPWRPRALDFTANDGAVVGEFTAQKSGYTGLSVSGVASVDVAAGGGGGGGGDQAAVDADAAALEAESIDGDRFIDPSGGGGGGGVVPGSAVNGGIGTPEDLVGAGFGVGGGVGGVGAGVGADVGLGGGIGAAGVGGIGGGVGGGVGGGGFGK</sequence>
<dbReference type="KEGG" id="mpp:MICPUCDRAFT_57331"/>
<keyword evidence="3" id="KW-1185">Reference proteome</keyword>
<reference evidence="2 3" key="1">
    <citation type="journal article" date="2009" name="Science">
        <title>Green evolution and dynamic adaptations revealed by genomes of the marine picoeukaryotes Micromonas.</title>
        <authorList>
            <person name="Worden A.Z."/>
            <person name="Lee J.H."/>
            <person name="Mock T."/>
            <person name="Rouze P."/>
            <person name="Simmons M.P."/>
            <person name="Aerts A.L."/>
            <person name="Allen A.E."/>
            <person name="Cuvelier M.L."/>
            <person name="Derelle E."/>
            <person name="Everett M.V."/>
            <person name="Foulon E."/>
            <person name="Grimwood J."/>
            <person name="Gundlach H."/>
            <person name="Henrissat B."/>
            <person name="Napoli C."/>
            <person name="McDonald S.M."/>
            <person name="Parker M.S."/>
            <person name="Rombauts S."/>
            <person name="Salamov A."/>
            <person name="Von Dassow P."/>
            <person name="Badger J.H."/>
            <person name="Coutinho P.M."/>
            <person name="Demir E."/>
            <person name="Dubchak I."/>
            <person name="Gentemann C."/>
            <person name="Eikrem W."/>
            <person name="Gready J.E."/>
            <person name="John U."/>
            <person name="Lanier W."/>
            <person name="Lindquist E.A."/>
            <person name="Lucas S."/>
            <person name="Mayer K.F."/>
            <person name="Moreau H."/>
            <person name="Not F."/>
            <person name="Otillar R."/>
            <person name="Panaud O."/>
            <person name="Pangilinan J."/>
            <person name="Paulsen I."/>
            <person name="Piegu B."/>
            <person name="Poliakov A."/>
            <person name="Robbens S."/>
            <person name="Schmutz J."/>
            <person name="Toulza E."/>
            <person name="Wyss T."/>
            <person name="Zelensky A."/>
            <person name="Zhou K."/>
            <person name="Armbrust E.V."/>
            <person name="Bhattacharya D."/>
            <person name="Goodenough U.W."/>
            <person name="Van de Peer Y."/>
            <person name="Grigoriev I.V."/>
        </authorList>
    </citation>
    <scope>NUCLEOTIDE SEQUENCE [LARGE SCALE GENOMIC DNA]</scope>
    <source>
        <strain evidence="2 3">CCMP1545</strain>
    </source>
</reference>
<keyword evidence="1" id="KW-0732">Signal</keyword>
<name>C1MQL1_MICPC</name>
<feature type="signal peptide" evidence="1">
    <location>
        <begin position="1"/>
        <end position="25"/>
    </location>
</feature>
<evidence type="ECO:0000256" key="1">
    <source>
        <dbReference type="SAM" id="SignalP"/>
    </source>
</evidence>
<accession>C1MQL1</accession>
<proteinExistence type="predicted"/>
<gene>
    <name evidence="2" type="ORF">MICPUCDRAFT_57331</name>
</gene>
<dbReference type="EMBL" id="GG663738">
    <property type="protein sequence ID" value="EEH58096.1"/>
    <property type="molecule type" value="Genomic_DNA"/>
</dbReference>
<protein>
    <submittedName>
        <fullName evidence="2">Predicted protein</fullName>
    </submittedName>
</protein>
<evidence type="ECO:0000313" key="2">
    <source>
        <dbReference type="EMBL" id="EEH58096.1"/>
    </source>
</evidence>
<dbReference type="AlphaFoldDB" id="C1MQL1"/>
<evidence type="ECO:0000313" key="3">
    <source>
        <dbReference type="Proteomes" id="UP000001876"/>
    </source>
</evidence>
<dbReference type="GeneID" id="9683216"/>